<dbReference type="PANTHER" id="PTHR43080">
    <property type="entry name" value="CBS DOMAIN-CONTAINING PROTEIN CBSX3, MITOCHONDRIAL"/>
    <property type="match status" value="1"/>
</dbReference>
<sequence length="263" mass="27930">MNGVSVSPPAAHQSAEIVTINADATVAAATVKMRNSRVACLVVTDEREKLVGIVTGQDIVSRVVASSVDPDRTSIAEIMTTNVVSCRRYTSVSKAQQIMTANRIRHLPVVDDGKAVGMISSRDVMVQQLLGDRSTAEQVTKLSTCLKSLDFDEVIETVTQEVPKLFCAERCVLCLSEGASSAAPGPVIKRQECPCPETCLAARDDVAEPFAEQGFHYGKVPSECERLGGQSPSVVIPLTVSTSQGASAEDGEGYSGYLCMCSL</sequence>
<dbReference type="EMBL" id="BARS01029694">
    <property type="protein sequence ID" value="GAG07444.1"/>
    <property type="molecule type" value="Genomic_DNA"/>
</dbReference>
<dbReference type="AlphaFoldDB" id="X0UNT5"/>
<evidence type="ECO:0000259" key="2">
    <source>
        <dbReference type="PROSITE" id="PS51371"/>
    </source>
</evidence>
<feature type="domain" description="CBS" evidence="2">
    <location>
        <begin position="13"/>
        <end position="70"/>
    </location>
</feature>
<keyword evidence="1" id="KW-0129">CBS domain</keyword>
<organism evidence="3">
    <name type="scientific">marine sediment metagenome</name>
    <dbReference type="NCBI Taxonomy" id="412755"/>
    <lineage>
        <taxon>unclassified sequences</taxon>
        <taxon>metagenomes</taxon>
        <taxon>ecological metagenomes</taxon>
    </lineage>
</organism>
<gene>
    <name evidence="3" type="ORF">S01H1_46374</name>
</gene>
<dbReference type="InterPro" id="IPR046342">
    <property type="entry name" value="CBS_dom_sf"/>
</dbReference>
<comment type="caution">
    <text evidence="3">The sequence shown here is derived from an EMBL/GenBank/DDBJ whole genome shotgun (WGS) entry which is preliminary data.</text>
</comment>
<dbReference type="PANTHER" id="PTHR43080:SF2">
    <property type="entry name" value="CBS DOMAIN-CONTAINING PROTEIN"/>
    <property type="match status" value="1"/>
</dbReference>
<dbReference type="InterPro" id="IPR051257">
    <property type="entry name" value="Diverse_CBS-Domain"/>
</dbReference>
<dbReference type="SUPFAM" id="SSF54631">
    <property type="entry name" value="CBS-domain pair"/>
    <property type="match status" value="1"/>
</dbReference>
<accession>X0UNT5</accession>
<evidence type="ECO:0000256" key="1">
    <source>
        <dbReference type="ARBA" id="ARBA00023122"/>
    </source>
</evidence>
<evidence type="ECO:0000313" key="3">
    <source>
        <dbReference type="EMBL" id="GAG07444.1"/>
    </source>
</evidence>
<reference evidence="3" key="1">
    <citation type="journal article" date="2014" name="Front. Microbiol.">
        <title>High frequency of phylogenetically diverse reductive dehalogenase-homologous genes in deep subseafloor sedimentary metagenomes.</title>
        <authorList>
            <person name="Kawai M."/>
            <person name="Futagami T."/>
            <person name="Toyoda A."/>
            <person name="Takaki Y."/>
            <person name="Nishi S."/>
            <person name="Hori S."/>
            <person name="Arai W."/>
            <person name="Tsubouchi T."/>
            <person name="Morono Y."/>
            <person name="Uchiyama I."/>
            <person name="Ito T."/>
            <person name="Fujiyama A."/>
            <person name="Inagaki F."/>
            <person name="Takami H."/>
        </authorList>
    </citation>
    <scope>NUCLEOTIDE SEQUENCE</scope>
    <source>
        <strain evidence="3">Expedition CK06-06</strain>
    </source>
</reference>
<dbReference type="Gene3D" id="3.10.580.10">
    <property type="entry name" value="CBS-domain"/>
    <property type="match status" value="1"/>
</dbReference>
<name>X0UNT5_9ZZZZ</name>
<feature type="non-terminal residue" evidence="3">
    <location>
        <position position="263"/>
    </location>
</feature>
<proteinExistence type="predicted"/>
<dbReference type="Pfam" id="PF00571">
    <property type="entry name" value="CBS"/>
    <property type="match status" value="2"/>
</dbReference>
<protein>
    <recommendedName>
        <fullName evidence="2">CBS domain-containing protein</fullName>
    </recommendedName>
</protein>
<feature type="domain" description="CBS" evidence="2">
    <location>
        <begin position="79"/>
        <end position="135"/>
    </location>
</feature>
<dbReference type="InterPro" id="IPR000644">
    <property type="entry name" value="CBS_dom"/>
</dbReference>
<dbReference type="PROSITE" id="PS51371">
    <property type="entry name" value="CBS"/>
    <property type="match status" value="2"/>
</dbReference>
<dbReference type="SMART" id="SM00116">
    <property type="entry name" value="CBS"/>
    <property type="match status" value="2"/>
</dbReference>